<evidence type="ECO:0000313" key="4">
    <source>
        <dbReference type="Proteomes" id="UP000199161"/>
    </source>
</evidence>
<dbReference type="InterPro" id="IPR051010">
    <property type="entry name" value="BCAA_transport"/>
</dbReference>
<organism evidence="3 4">
    <name type="scientific">Natronobacterium haloterrestre</name>
    <name type="common">Halobiforma haloterrestris</name>
    <dbReference type="NCBI Taxonomy" id="148448"/>
    <lineage>
        <taxon>Archaea</taxon>
        <taxon>Methanobacteriati</taxon>
        <taxon>Methanobacteriota</taxon>
        <taxon>Stenosarchaea group</taxon>
        <taxon>Halobacteria</taxon>
        <taxon>Halobacteriales</taxon>
        <taxon>Natrialbaceae</taxon>
        <taxon>Natronobacterium</taxon>
    </lineage>
</organism>
<dbReference type="AlphaFoldDB" id="A0A1I1D5B2"/>
<dbReference type="SUPFAM" id="SSF53822">
    <property type="entry name" value="Periplasmic binding protein-like I"/>
    <property type="match status" value="1"/>
</dbReference>
<gene>
    <name evidence="3" type="ORF">SAMN05444422_101297</name>
</gene>
<evidence type="ECO:0000259" key="2">
    <source>
        <dbReference type="Pfam" id="PF13458"/>
    </source>
</evidence>
<proteinExistence type="predicted"/>
<dbReference type="RefSeq" id="WP_089784724.1">
    <property type="nucleotide sequence ID" value="NZ_FOKW01000001.1"/>
</dbReference>
<dbReference type="InterPro" id="IPR028082">
    <property type="entry name" value="Peripla_BP_I"/>
</dbReference>
<dbReference type="Pfam" id="PF13458">
    <property type="entry name" value="Peripla_BP_6"/>
    <property type="match status" value="1"/>
</dbReference>
<dbReference type="OrthoDB" id="21336at2157"/>
<dbReference type="Gene3D" id="3.40.50.2300">
    <property type="match status" value="2"/>
</dbReference>
<dbReference type="InterPro" id="IPR028081">
    <property type="entry name" value="Leu-bd"/>
</dbReference>
<dbReference type="PROSITE" id="PS51257">
    <property type="entry name" value="PROKAR_LIPOPROTEIN"/>
    <property type="match status" value="1"/>
</dbReference>
<dbReference type="EMBL" id="FOKW01000001">
    <property type="protein sequence ID" value="SFB69977.1"/>
    <property type="molecule type" value="Genomic_DNA"/>
</dbReference>
<evidence type="ECO:0000256" key="1">
    <source>
        <dbReference type="ARBA" id="ARBA00022729"/>
    </source>
</evidence>
<keyword evidence="4" id="KW-1185">Reference proteome</keyword>
<sequence>MTDCWNRRGYLGAVGGTALSVSAGCLTTDTDDRAESRPRLSERTLRYGIVLPLSGELEQAGQALLNGVTLPAAELDAASAEIDLEHEVADSETSPVSAVDAAGALIDDGVPAIVGAAASDVTLQMIQRATIPSDVVSCSPASTTPTLSIVNDRGYSFRTAPVDSLQAVIAARLAVAEHGASTAATLYTSGDYGRQLSGAFSASFDGEIQRQVSFASGSGNDGYAEPLETALADDPDVLFLISYPESGVPLLEEYYADHAGDETLFVSDGLQNEAVLEGVGDRIDAYGTAPTSSGPGQAEFQSLYREEYDADPGLFAANCYDAAASVLLANAAAGENDGPAIADRMREVTTGEGTEILPGDLADGIERAAAGEPVHYRGAAGEIEFDENGDGGSVEYEYFTFADEAIEVLDELTPTEVSP</sequence>
<dbReference type="PANTHER" id="PTHR30483:SF6">
    <property type="entry name" value="PERIPLASMIC BINDING PROTEIN OF ABC TRANSPORTER FOR NATURAL AMINO ACIDS"/>
    <property type="match status" value="1"/>
</dbReference>
<dbReference type="Proteomes" id="UP000199161">
    <property type="component" value="Unassembled WGS sequence"/>
</dbReference>
<feature type="domain" description="Leucine-binding protein" evidence="2">
    <location>
        <begin position="46"/>
        <end position="349"/>
    </location>
</feature>
<accession>A0A1I1D5B2</accession>
<dbReference type="CDD" id="cd06346">
    <property type="entry name" value="PBP1_ABC_ligand_binding-like"/>
    <property type="match status" value="1"/>
</dbReference>
<protein>
    <submittedName>
        <fullName evidence="3">Amino acid/amide ABC transporter substrate-binding protein, HAAT family</fullName>
    </submittedName>
</protein>
<reference evidence="4" key="1">
    <citation type="submission" date="2016-10" db="EMBL/GenBank/DDBJ databases">
        <authorList>
            <person name="Varghese N."/>
            <person name="Submissions S."/>
        </authorList>
    </citation>
    <scope>NUCLEOTIDE SEQUENCE [LARGE SCALE GENOMIC DNA]</scope>
    <source>
        <strain evidence="4">DSM 13078</strain>
    </source>
</reference>
<dbReference type="PANTHER" id="PTHR30483">
    <property type="entry name" value="LEUCINE-SPECIFIC-BINDING PROTEIN"/>
    <property type="match status" value="1"/>
</dbReference>
<keyword evidence="1" id="KW-0732">Signal</keyword>
<name>A0A1I1D5B2_NATHA</name>
<evidence type="ECO:0000313" key="3">
    <source>
        <dbReference type="EMBL" id="SFB69977.1"/>
    </source>
</evidence>